<evidence type="ECO:0000256" key="2">
    <source>
        <dbReference type="ARBA" id="ARBA00022833"/>
    </source>
</evidence>
<feature type="compositionally biased region" description="Basic and acidic residues" evidence="5">
    <location>
        <begin position="280"/>
        <end position="295"/>
    </location>
</feature>
<feature type="compositionally biased region" description="Basic and acidic residues" evidence="5">
    <location>
        <begin position="151"/>
        <end position="164"/>
    </location>
</feature>
<feature type="region of interest" description="Disordered" evidence="5">
    <location>
        <begin position="263"/>
        <end position="295"/>
    </location>
</feature>
<dbReference type="GO" id="GO:0008270">
    <property type="term" value="F:zinc ion binding"/>
    <property type="evidence" value="ECO:0007669"/>
    <property type="project" value="UniProtKB-KW"/>
</dbReference>
<organism evidence="7 8">
    <name type="scientific">Pleurodeles waltl</name>
    <name type="common">Iberian ribbed newt</name>
    <dbReference type="NCBI Taxonomy" id="8319"/>
    <lineage>
        <taxon>Eukaryota</taxon>
        <taxon>Metazoa</taxon>
        <taxon>Chordata</taxon>
        <taxon>Craniata</taxon>
        <taxon>Vertebrata</taxon>
        <taxon>Euteleostomi</taxon>
        <taxon>Amphibia</taxon>
        <taxon>Batrachia</taxon>
        <taxon>Caudata</taxon>
        <taxon>Salamandroidea</taxon>
        <taxon>Salamandridae</taxon>
        <taxon>Pleurodelinae</taxon>
        <taxon>Pleurodeles</taxon>
    </lineage>
</organism>
<protein>
    <recommendedName>
        <fullName evidence="6">B box-type domain-containing protein</fullName>
    </recommendedName>
</protein>
<keyword evidence="3" id="KW-0175">Coiled coil</keyword>
<reference evidence="7" key="1">
    <citation type="journal article" date="2022" name="bioRxiv">
        <title>Sequencing and chromosome-scale assembly of the giantPleurodeles waltlgenome.</title>
        <authorList>
            <person name="Brown T."/>
            <person name="Elewa A."/>
            <person name="Iarovenko S."/>
            <person name="Subramanian E."/>
            <person name="Araus A.J."/>
            <person name="Petzold A."/>
            <person name="Susuki M."/>
            <person name="Suzuki K.-i.T."/>
            <person name="Hayashi T."/>
            <person name="Toyoda A."/>
            <person name="Oliveira C."/>
            <person name="Osipova E."/>
            <person name="Leigh N.D."/>
            <person name="Simon A."/>
            <person name="Yun M.H."/>
        </authorList>
    </citation>
    <scope>NUCLEOTIDE SEQUENCE</scope>
    <source>
        <strain evidence="7">20211129_DDA</strain>
        <tissue evidence="7">Liver</tissue>
    </source>
</reference>
<evidence type="ECO:0000256" key="5">
    <source>
        <dbReference type="SAM" id="MobiDB-lite"/>
    </source>
</evidence>
<dbReference type="Proteomes" id="UP001066276">
    <property type="component" value="Chromosome 4_2"/>
</dbReference>
<proteinExistence type="predicted"/>
<dbReference type="SUPFAM" id="SSF49899">
    <property type="entry name" value="Concanavalin A-like lectins/glucanases"/>
    <property type="match status" value="1"/>
</dbReference>
<dbReference type="PANTHER" id="PTHR24103">
    <property type="entry name" value="E3 UBIQUITIN-PROTEIN LIGASE TRIM"/>
    <property type="match status" value="1"/>
</dbReference>
<dbReference type="Gene3D" id="2.60.120.920">
    <property type="match status" value="1"/>
</dbReference>
<dbReference type="Gene3D" id="3.30.160.60">
    <property type="entry name" value="Classic Zinc Finger"/>
    <property type="match status" value="1"/>
</dbReference>
<dbReference type="Pfam" id="PF00643">
    <property type="entry name" value="zf-B_box"/>
    <property type="match status" value="1"/>
</dbReference>
<dbReference type="AlphaFoldDB" id="A0AAV7SRF4"/>
<evidence type="ECO:0000256" key="4">
    <source>
        <dbReference type="PROSITE-ProRule" id="PRU00024"/>
    </source>
</evidence>
<evidence type="ECO:0000313" key="7">
    <source>
        <dbReference type="EMBL" id="KAJ1166655.1"/>
    </source>
</evidence>
<keyword evidence="1 4" id="KW-0863">Zinc-finger</keyword>
<comment type="caution">
    <text evidence="7">The sequence shown here is derived from an EMBL/GenBank/DDBJ whole genome shotgun (WGS) entry which is preliminary data.</text>
</comment>
<dbReference type="InterPro" id="IPR043136">
    <property type="entry name" value="B30.2/SPRY_sf"/>
</dbReference>
<evidence type="ECO:0000256" key="1">
    <source>
        <dbReference type="ARBA" id="ARBA00022771"/>
    </source>
</evidence>
<dbReference type="PROSITE" id="PS50119">
    <property type="entry name" value="ZF_BBOX"/>
    <property type="match status" value="1"/>
</dbReference>
<dbReference type="InterPro" id="IPR006574">
    <property type="entry name" value="PRY"/>
</dbReference>
<dbReference type="SUPFAM" id="SSF57845">
    <property type="entry name" value="B-box zinc-binding domain"/>
    <property type="match status" value="1"/>
</dbReference>
<feature type="domain" description="B box-type" evidence="6">
    <location>
        <begin position="3"/>
        <end position="44"/>
    </location>
</feature>
<keyword evidence="8" id="KW-1185">Reference proteome</keyword>
<feature type="compositionally biased region" description="Polar residues" evidence="5">
    <location>
        <begin position="222"/>
        <end position="237"/>
    </location>
</feature>
<dbReference type="SMART" id="SM00336">
    <property type="entry name" value="BBOX"/>
    <property type="match status" value="1"/>
</dbReference>
<evidence type="ECO:0000313" key="8">
    <source>
        <dbReference type="Proteomes" id="UP001066276"/>
    </source>
</evidence>
<dbReference type="InterPro" id="IPR050143">
    <property type="entry name" value="TRIM/RBCC"/>
</dbReference>
<name>A0AAV7SRF4_PLEWA</name>
<sequence length="295" mass="33688">MLQDGTVCESHGEGLKLICTQDRRAICLVCWASEEHKNHAVRPIEEAPKVYKGILEELTDEVKKDCKLLHQNLKRAETSLLERIDAMKEKSLTFEGFNTAKYSNKISPFVTMIAEMEDCCSPAKDFLEDVKSVLLMVKRYDDANLGKHDAKRMNEEEVLSEQKEAKKRKTLDQASSSLIGELTASPTFKTKEGMSTPKKSTKKKSEILSYSFDNDAHEEQPQNRQSKWQDPEQSQYDSDCIIEVKSNPVQLMDWKKKYKADVRLDPDTANPRLILSEGGKWVRNEGKPQEGLSER</sequence>
<feature type="region of interest" description="Disordered" evidence="5">
    <location>
        <begin position="151"/>
        <end position="239"/>
    </location>
</feature>
<keyword evidence="1 4" id="KW-0479">Metal-binding</keyword>
<accession>A0AAV7SRF4</accession>
<evidence type="ECO:0000256" key="3">
    <source>
        <dbReference type="ARBA" id="ARBA00023054"/>
    </source>
</evidence>
<dbReference type="InterPro" id="IPR000315">
    <property type="entry name" value="Znf_B-box"/>
</dbReference>
<gene>
    <name evidence="7" type="ORF">NDU88_007054</name>
</gene>
<dbReference type="Pfam" id="PF13765">
    <property type="entry name" value="PRY"/>
    <property type="match status" value="1"/>
</dbReference>
<evidence type="ECO:0000259" key="6">
    <source>
        <dbReference type="PROSITE" id="PS50119"/>
    </source>
</evidence>
<keyword evidence="2" id="KW-0862">Zinc</keyword>
<dbReference type="InterPro" id="IPR013320">
    <property type="entry name" value="ConA-like_dom_sf"/>
</dbReference>
<feature type="compositionally biased region" description="Polar residues" evidence="5">
    <location>
        <begin position="172"/>
        <end position="188"/>
    </location>
</feature>
<dbReference type="EMBL" id="JANPWB010000008">
    <property type="protein sequence ID" value="KAJ1166655.1"/>
    <property type="molecule type" value="Genomic_DNA"/>
</dbReference>